<accession>A0ABW3SX91</accession>
<name>A0ABW3SX91_9CAUL</name>
<dbReference type="InterPro" id="IPR000160">
    <property type="entry name" value="GGDEF_dom"/>
</dbReference>
<dbReference type="Pfam" id="PF00563">
    <property type="entry name" value="EAL"/>
    <property type="match status" value="1"/>
</dbReference>
<feature type="transmembrane region" description="Helical" evidence="1">
    <location>
        <begin position="12"/>
        <end position="33"/>
    </location>
</feature>
<dbReference type="CDD" id="cd01948">
    <property type="entry name" value="EAL"/>
    <property type="match status" value="1"/>
</dbReference>
<evidence type="ECO:0000313" key="4">
    <source>
        <dbReference type="EMBL" id="MFD1189186.1"/>
    </source>
</evidence>
<proteinExistence type="predicted"/>
<dbReference type="RefSeq" id="WP_377352080.1">
    <property type="nucleotide sequence ID" value="NZ_JBHTLQ010000002.1"/>
</dbReference>
<dbReference type="Proteomes" id="UP001597216">
    <property type="component" value="Unassembled WGS sequence"/>
</dbReference>
<dbReference type="Gene3D" id="3.30.70.270">
    <property type="match status" value="1"/>
</dbReference>
<dbReference type="InterPro" id="IPR043128">
    <property type="entry name" value="Rev_trsase/Diguanyl_cyclase"/>
</dbReference>
<dbReference type="PROSITE" id="PS50887">
    <property type="entry name" value="GGDEF"/>
    <property type="match status" value="1"/>
</dbReference>
<dbReference type="NCBIfam" id="TIGR00254">
    <property type="entry name" value="GGDEF"/>
    <property type="match status" value="1"/>
</dbReference>
<dbReference type="InterPro" id="IPR035919">
    <property type="entry name" value="EAL_sf"/>
</dbReference>
<dbReference type="Pfam" id="PF05228">
    <property type="entry name" value="CHASE4"/>
    <property type="match status" value="1"/>
</dbReference>
<dbReference type="InterPro" id="IPR001633">
    <property type="entry name" value="EAL_dom"/>
</dbReference>
<dbReference type="SMART" id="SM00052">
    <property type="entry name" value="EAL"/>
    <property type="match status" value="1"/>
</dbReference>
<dbReference type="CDD" id="cd01949">
    <property type="entry name" value="GGDEF"/>
    <property type="match status" value="1"/>
</dbReference>
<dbReference type="InterPro" id="IPR052155">
    <property type="entry name" value="Biofilm_reg_signaling"/>
</dbReference>
<reference evidence="5" key="1">
    <citation type="journal article" date="2019" name="Int. J. Syst. Evol. Microbiol.">
        <title>The Global Catalogue of Microorganisms (GCM) 10K type strain sequencing project: providing services to taxonomists for standard genome sequencing and annotation.</title>
        <authorList>
            <consortium name="The Broad Institute Genomics Platform"/>
            <consortium name="The Broad Institute Genome Sequencing Center for Infectious Disease"/>
            <person name="Wu L."/>
            <person name="Ma J."/>
        </authorList>
    </citation>
    <scope>NUCLEOTIDE SEQUENCE [LARGE SCALE GENOMIC DNA]</scope>
    <source>
        <strain evidence="5">CCUG 55074</strain>
    </source>
</reference>
<evidence type="ECO:0000259" key="2">
    <source>
        <dbReference type="PROSITE" id="PS50883"/>
    </source>
</evidence>
<dbReference type="Pfam" id="PF00990">
    <property type="entry name" value="GGDEF"/>
    <property type="match status" value="1"/>
</dbReference>
<evidence type="ECO:0000256" key="1">
    <source>
        <dbReference type="SAM" id="Phobius"/>
    </source>
</evidence>
<dbReference type="SUPFAM" id="SSF55073">
    <property type="entry name" value="Nucleotide cyclase"/>
    <property type="match status" value="1"/>
</dbReference>
<gene>
    <name evidence="4" type="ORF">ACFQ27_01225</name>
</gene>
<dbReference type="InterPro" id="IPR007892">
    <property type="entry name" value="CHASE4"/>
</dbReference>
<organism evidence="4 5">
    <name type="scientific">Phenylobacterium conjunctum</name>
    <dbReference type="NCBI Taxonomy" id="1298959"/>
    <lineage>
        <taxon>Bacteria</taxon>
        <taxon>Pseudomonadati</taxon>
        <taxon>Pseudomonadota</taxon>
        <taxon>Alphaproteobacteria</taxon>
        <taxon>Caulobacterales</taxon>
        <taxon>Caulobacteraceae</taxon>
        <taxon>Phenylobacterium</taxon>
    </lineage>
</organism>
<keyword evidence="1" id="KW-1133">Transmembrane helix</keyword>
<feature type="transmembrane region" description="Helical" evidence="1">
    <location>
        <begin position="259"/>
        <end position="278"/>
    </location>
</feature>
<feature type="domain" description="EAL" evidence="2">
    <location>
        <begin position="470"/>
        <end position="718"/>
    </location>
</feature>
<dbReference type="SUPFAM" id="SSF141868">
    <property type="entry name" value="EAL domain-like"/>
    <property type="match status" value="1"/>
</dbReference>
<protein>
    <submittedName>
        <fullName evidence="4">Bifunctional diguanylate cyclase/phosphodiesterase</fullName>
    </submittedName>
</protein>
<dbReference type="PANTHER" id="PTHR44757:SF2">
    <property type="entry name" value="BIOFILM ARCHITECTURE MAINTENANCE PROTEIN MBAA"/>
    <property type="match status" value="1"/>
</dbReference>
<dbReference type="SMART" id="SM00267">
    <property type="entry name" value="GGDEF"/>
    <property type="match status" value="1"/>
</dbReference>
<keyword evidence="1" id="KW-0472">Membrane</keyword>
<dbReference type="InterPro" id="IPR029787">
    <property type="entry name" value="Nucleotide_cyclase"/>
</dbReference>
<keyword evidence="1" id="KW-0812">Transmembrane</keyword>
<dbReference type="Gene3D" id="3.20.20.450">
    <property type="entry name" value="EAL domain"/>
    <property type="match status" value="1"/>
</dbReference>
<evidence type="ECO:0000313" key="5">
    <source>
        <dbReference type="Proteomes" id="UP001597216"/>
    </source>
</evidence>
<comment type="caution">
    <text evidence="4">The sequence shown here is derived from an EMBL/GenBank/DDBJ whole genome shotgun (WGS) entry which is preliminary data.</text>
</comment>
<evidence type="ECO:0000259" key="3">
    <source>
        <dbReference type="PROSITE" id="PS50887"/>
    </source>
</evidence>
<dbReference type="PROSITE" id="PS50883">
    <property type="entry name" value="EAL"/>
    <property type="match status" value="1"/>
</dbReference>
<sequence>MTRKLLKGDMFWPLVCLAFLAMALLVVAVFSLVKEFDLSAKAREEAVVRNGLAGRIEEVAKQVLPQVVWDEAIIHLDHSLDQQWARENIGEYLYKSNGFSAAFILDDEDHPVFAAIRGKQHQLGVYRQFKIDADRLAAKVRAGEAASHGHILGEPIQASAISANDYGPFILTATLVQPDFGSALPDDKAPILISGMPLDQAFVAAFARRFMLDDLHVHNGDASAEPDEAHMPLRNDRGQAVATLDWKPQTPGFNLLRELVAPILAVVFALAAGALFLYRRARTAAQGLVASEARAAHLAYYDSLTGLPNRVLFFDRLGRALDQLRRHAPPVAVHCIDLDRFKEVNDTFGHHVGDQLIQEAAKRLAAQCRGTDTFARLGGDEFAIVQTDAGAAHASALAARLLEALSEPFDLEGMRVFTGCSIGVTVCTDPDTDPAEALRHADLALYRAKENGKSQYCFFEIEMDAAIKTRRALESDLREALARDALEMAYQPQVNRHGVMTGVEALVRWRHPLRGDVSPAFFVPIAEECGLIVELGMFTLRRAFEDSRRWTGLKIAINVSANQLRLADFVLRLGELVEEYGVDPRQFELEITEGILLGDDPSTHDTLRRLRQMGFSLALDDFGTGYSSLSYLQRYPISKIKIDRSFIANLGVDLESEAVVGAIVKLARALKLAVIAEGVETTDQRERLAAAGCSEIQGYLFSRPVTADQIEQLMSADSLSPAA</sequence>
<dbReference type="EMBL" id="JBHTLQ010000002">
    <property type="protein sequence ID" value="MFD1189186.1"/>
    <property type="molecule type" value="Genomic_DNA"/>
</dbReference>
<keyword evidence="5" id="KW-1185">Reference proteome</keyword>
<dbReference type="PANTHER" id="PTHR44757">
    <property type="entry name" value="DIGUANYLATE CYCLASE DGCP"/>
    <property type="match status" value="1"/>
</dbReference>
<feature type="domain" description="GGDEF" evidence="3">
    <location>
        <begin position="329"/>
        <end position="461"/>
    </location>
</feature>